<proteinExistence type="predicted"/>
<evidence type="ECO:0000313" key="3">
    <source>
        <dbReference type="Proteomes" id="UP000288216"/>
    </source>
</evidence>
<evidence type="ECO:0000256" key="1">
    <source>
        <dbReference type="SAM" id="Phobius"/>
    </source>
</evidence>
<comment type="caution">
    <text evidence="2">The sequence shown here is derived from an EMBL/GenBank/DDBJ whole genome shotgun (WGS) entry which is preliminary data.</text>
</comment>
<dbReference type="AlphaFoldDB" id="A0A401NYQ9"/>
<gene>
    <name evidence="2" type="ORF">scyTo_0013534</name>
</gene>
<keyword evidence="1" id="KW-1133">Transmembrane helix</keyword>
<protein>
    <submittedName>
        <fullName evidence="2">Uncharacterized protein</fullName>
    </submittedName>
</protein>
<reference evidence="2 3" key="1">
    <citation type="journal article" date="2018" name="Nat. Ecol. Evol.">
        <title>Shark genomes provide insights into elasmobranch evolution and the origin of vertebrates.</title>
        <authorList>
            <person name="Hara Y"/>
            <person name="Yamaguchi K"/>
            <person name="Onimaru K"/>
            <person name="Kadota M"/>
            <person name="Koyanagi M"/>
            <person name="Keeley SD"/>
            <person name="Tatsumi K"/>
            <person name="Tanaka K"/>
            <person name="Motone F"/>
            <person name="Kageyama Y"/>
            <person name="Nozu R"/>
            <person name="Adachi N"/>
            <person name="Nishimura O"/>
            <person name="Nakagawa R"/>
            <person name="Tanegashima C"/>
            <person name="Kiyatake I"/>
            <person name="Matsumoto R"/>
            <person name="Murakumo K"/>
            <person name="Nishida K"/>
            <person name="Terakita A"/>
            <person name="Kuratani S"/>
            <person name="Sato K"/>
            <person name="Hyodo S Kuraku.S."/>
        </authorList>
    </citation>
    <scope>NUCLEOTIDE SEQUENCE [LARGE SCALE GENOMIC DNA]</scope>
</reference>
<keyword evidence="1" id="KW-0472">Membrane</keyword>
<dbReference type="Proteomes" id="UP000288216">
    <property type="component" value="Unassembled WGS sequence"/>
</dbReference>
<dbReference type="STRING" id="75743.A0A401NYQ9"/>
<dbReference type="EMBL" id="BFAA01006948">
    <property type="protein sequence ID" value="GCB66042.1"/>
    <property type="molecule type" value="Genomic_DNA"/>
</dbReference>
<feature type="non-terminal residue" evidence="2">
    <location>
        <position position="1"/>
    </location>
</feature>
<keyword evidence="3" id="KW-1185">Reference proteome</keyword>
<accession>A0A401NYQ9</accession>
<organism evidence="2 3">
    <name type="scientific">Scyliorhinus torazame</name>
    <name type="common">Cloudy catshark</name>
    <name type="synonym">Catulus torazame</name>
    <dbReference type="NCBI Taxonomy" id="75743"/>
    <lineage>
        <taxon>Eukaryota</taxon>
        <taxon>Metazoa</taxon>
        <taxon>Chordata</taxon>
        <taxon>Craniata</taxon>
        <taxon>Vertebrata</taxon>
        <taxon>Chondrichthyes</taxon>
        <taxon>Elasmobranchii</taxon>
        <taxon>Galeomorphii</taxon>
        <taxon>Galeoidea</taxon>
        <taxon>Carcharhiniformes</taxon>
        <taxon>Scyliorhinidae</taxon>
        <taxon>Scyliorhinus</taxon>
    </lineage>
</organism>
<name>A0A401NYQ9_SCYTO</name>
<evidence type="ECO:0000313" key="2">
    <source>
        <dbReference type="EMBL" id="GCB66042.1"/>
    </source>
</evidence>
<feature type="transmembrane region" description="Helical" evidence="1">
    <location>
        <begin position="64"/>
        <end position="90"/>
    </location>
</feature>
<sequence>RHPPLNTTTRVPYILDVQYPPTTTLLSTTVPPIYSTAGITSLSTFTQRLPIPPKNMESVKSDSLGTIIGGVVGGTLFLMLVVIIIIMFYLRHRRTFRGDYYTKQFTGAADIQKDSQMDVLQSNRIEPYTDYEKSEQKLEPNNIFQDYPIEVQKSKWQSEDNINNRYTEGVEIPVDCYEDRKIPNAPQYLHDDYYDENEDDLVSHLDGSIISRREWYV</sequence>
<dbReference type="OrthoDB" id="9442762at2759"/>
<keyword evidence="1" id="KW-0812">Transmembrane</keyword>
<dbReference type="OMA" id="HHNDECY"/>